<dbReference type="Pfam" id="PF02743">
    <property type="entry name" value="dCache_1"/>
    <property type="match status" value="1"/>
</dbReference>
<evidence type="ECO:0000256" key="3">
    <source>
        <dbReference type="ARBA" id="ARBA00012438"/>
    </source>
</evidence>
<dbReference type="Proteomes" id="UP000245125">
    <property type="component" value="Unassembled WGS sequence"/>
</dbReference>
<keyword evidence="7" id="KW-0547">Nucleotide-binding</keyword>
<feature type="domain" description="Histidine kinase" evidence="15">
    <location>
        <begin position="340"/>
        <end position="546"/>
    </location>
</feature>
<name>A0A2U3QI89_9BACT</name>
<evidence type="ECO:0000313" key="16">
    <source>
        <dbReference type="EMBL" id="SPQ01126.1"/>
    </source>
</evidence>
<evidence type="ECO:0000256" key="12">
    <source>
        <dbReference type="ARBA" id="ARBA00023136"/>
    </source>
</evidence>
<dbReference type="Gene3D" id="3.30.565.10">
    <property type="entry name" value="Histidine kinase-like ATPase, C-terminal domain"/>
    <property type="match status" value="1"/>
</dbReference>
<reference evidence="17" key="1">
    <citation type="submission" date="2018-03" db="EMBL/GenBank/DDBJ databases">
        <authorList>
            <person name="Zecchin S."/>
        </authorList>
    </citation>
    <scope>NUCLEOTIDE SEQUENCE [LARGE SCALE GENOMIC DNA]</scope>
</reference>
<feature type="transmembrane region" description="Helical" evidence="14">
    <location>
        <begin position="6"/>
        <end position="25"/>
    </location>
</feature>
<dbReference type="PRINTS" id="PR00344">
    <property type="entry name" value="BCTRLSENSOR"/>
</dbReference>
<dbReference type="InterPro" id="IPR036890">
    <property type="entry name" value="HATPase_C_sf"/>
</dbReference>
<keyword evidence="10 14" id="KW-1133">Transmembrane helix</keyword>
<evidence type="ECO:0000256" key="11">
    <source>
        <dbReference type="ARBA" id="ARBA00023012"/>
    </source>
</evidence>
<dbReference type="EC" id="2.7.13.3" evidence="3"/>
<evidence type="ECO:0000256" key="6">
    <source>
        <dbReference type="ARBA" id="ARBA00022692"/>
    </source>
</evidence>
<keyword evidence="5 16" id="KW-0808">Transferase</keyword>
<evidence type="ECO:0000256" key="9">
    <source>
        <dbReference type="ARBA" id="ARBA00022840"/>
    </source>
</evidence>
<dbReference type="InterPro" id="IPR004358">
    <property type="entry name" value="Sig_transdc_His_kin-like_C"/>
</dbReference>
<dbReference type="OrthoDB" id="9805591at2"/>
<accession>A0A2U3QI89</accession>
<feature type="coiled-coil region" evidence="13">
    <location>
        <begin position="309"/>
        <end position="336"/>
    </location>
</feature>
<evidence type="ECO:0000256" key="2">
    <source>
        <dbReference type="ARBA" id="ARBA00004651"/>
    </source>
</evidence>
<proteinExistence type="predicted"/>
<dbReference type="SUPFAM" id="SSF47384">
    <property type="entry name" value="Homodimeric domain of signal transducing histidine kinase"/>
    <property type="match status" value="1"/>
</dbReference>
<keyword evidence="12 14" id="KW-0472">Membrane</keyword>
<dbReference type="PROSITE" id="PS50109">
    <property type="entry name" value="HIS_KIN"/>
    <property type="match status" value="1"/>
</dbReference>
<keyword evidence="17" id="KW-1185">Reference proteome</keyword>
<dbReference type="EMBL" id="OUUY01000090">
    <property type="protein sequence ID" value="SPQ01126.1"/>
    <property type="molecule type" value="Genomic_DNA"/>
</dbReference>
<dbReference type="CDD" id="cd12912">
    <property type="entry name" value="PDC2_MCP_like"/>
    <property type="match status" value="1"/>
</dbReference>
<protein>
    <recommendedName>
        <fullName evidence="3">histidine kinase</fullName>
        <ecNumber evidence="3">2.7.13.3</ecNumber>
    </recommendedName>
</protein>
<dbReference type="InterPro" id="IPR003594">
    <property type="entry name" value="HATPase_dom"/>
</dbReference>
<evidence type="ECO:0000256" key="5">
    <source>
        <dbReference type="ARBA" id="ARBA00022679"/>
    </source>
</evidence>
<dbReference type="PANTHER" id="PTHR43065">
    <property type="entry name" value="SENSOR HISTIDINE KINASE"/>
    <property type="match status" value="1"/>
</dbReference>
<dbReference type="SMART" id="SM00387">
    <property type="entry name" value="HATPase_c"/>
    <property type="match status" value="1"/>
</dbReference>
<dbReference type="PANTHER" id="PTHR43065:SF46">
    <property type="entry name" value="C4-DICARBOXYLATE TRANSPORT SENSOR PROTEIN DCTB"/>
    <property type="match status" value="1"/>
</dbReference>
<dbReference type="InterPro" id="IPR033479">
    <property type="entry name" value="dCache_1"/>
</dbReference>
<dbReference type="Gene3D" id="1.10.287.130">
    <property type="match status" value="1"/>
</dbReference>
<dbReference type="SUPFAM" id="SSF55874">
    <property type="entry name" value="ATPase domain of HSP90 chaperone/DNA topoisomerase II/histidine kinase"/>
    <property type="match status" value="1"/>
</dbReference>
<sequence length="548" mass="60768">MKGYFVIIGVLVVIVASLVALSVSFQRTLQMEMAEQFNTQQQLLANAEASNIQAYLDGLRYEMIHIAYSASLFQVHKEKDIAILTNLVFKDTGNTQKRIDLLDRQGNVLFSRGDLAGDAGEVKSFVEEIKDKCPGSALMKQDTKRFFIIAPVCSSDTPSGAFVLSIAIQDVARAFLAPIKSGSRGYAWMMDEKGNLLYHPTQPDMVGRNLYKTDSSCFKCHKTFDAEKKIIEGKGDYYGRYVAPTGEDKILAFSTAAAGESKWIVAVSAPYSEVTLSIKRSMKLYSWIIILIFVIASGVSALLIVQYRKREKAEERAKHEKELEMMRSEKLAAMERLTSGITSEIGNPLTSVFSFIRVLMDMEEDEFKKETLETIFFHMNRISDIMKQLSGFSKMMPLELKPCRINNVIENSLSLIQYDKRIQGITIVKDLAPNVPMLTTDANRLSQVIVNIVLNAADAMPAGGTLTIRSKTENNNIVVAFEDTGVGIGREALSRIFEPFYTTKENGTGLGLAVSHSIIENLKGSLTAKSEVNKGSTFVISLPVSGER</sequence>
<evidence type="ECO:0000256" key="1">
    <source>
        <dbReference type="ARBA" id="ARBA00000085"/>
    </source>
</evidence>
<keyword evidence="11" id="KW-0902">Two-component regulatory system</keyword>
<keyword evidence="8 16" id="KW-0418">Kinase</keyword>
<evidence type="ECO:0000256" key="8">
    <source>
        <dbReference type="ARBA" id="ARBA00022777"/>
    </source>
</evidence>
<dbReference type="AlphaFoldDB" id="A0A2U3QI89"/>
<dbReference type="InterPro" id="IPR036097">
    <property type="entry name" value="HisK_dim/P_sf"/>
</dbReference>
<keyword evidence="4" id="KW-1003">Cell membrane</keyword>
<keyword evidence="6 14" id="KW-0812">Transmembrane</keyword>
<evidence type="ECO:0000256" key="14">
    <source>
        <dbReference type="SAM" id="Phobius"/>
    </source>
</evidence>
<comment type="subcellular location">
    <subcellularLocation>
        <location evidence="2">Cell membrane</location>
        <topology evidence="2">Multi-pass membrane protein</topology>
    </subcellularLocation>
</comment>
<dbReference type="Gene3D" id="3.30.450.20">
    <property type="entry name" value="PAS domain"/>
    <property type="match status" value="1"/>
</dbReference>
<evidence type="ECO:0000256" key="7">
    <source>
        <dbReference type="ARBA" id="ARBA00022741"/>
    </source>
</evidence>
<dbReference type="Pfam" id="PF02518">
    <property type="entry name" value="HATPase_c"/>
    <property type="match status" value="1"/>
</dbReference>
<evidence type="ECO:0000256" key="13">
    <source>
        <dbReference type="SAM" id="Coils"/>
    </source>
</evidence>
<evidence type="ECO:0000256" key="10">
    <source>
        <dbReference type="ARBA" id="ARBA00022989"/>
    </source>
</evidence>
<evidence type="ECO:0000259" key="15">
    <source>
        <dbReference type="PROSITE" id="PS50109"/>
    </source>
</evidence>
<gene>
    <name evidence="16" type="ORF">NBG4_430021</name>
</gene>
<organism evidence="16 17">
    <name type="scientific">Candidatus Sulfobium mesophilum</name>
    <dbReference type="NCBI Taxonomy" id="2016548"/>
    <lineage>
        <taxon>Bacteria</taxon>
        <taxon>Pseudomonadati</taxon>
        <taxon>Nitrospirota</taxon>
        <taxon>Nitrospiria</taxon>
        <taxon>Nitrospirales</taxon>
        <taxon>Nitrospiraceae</taxon>
        <taxon>Candidatus Sulfobium</taxon>
    </lineage>
</organism>
<keyword evidence="9" id="KW-0067">ATP-binding</keyword>
<evidence type="ECO:0000313" key="17">
    <source>
        <dbReference type="Proteomes" id="UP000245125"/>
    </source>
</evidence>
<dbReference type="CDD" id="cd00075">
    <property type="entry name" value="HATPase"/>
    <property type="match status" value="1"/>
</dbReference>
<dbReference type="GO" id="GO:0005524">
    <property type="term" value="F:ATP binding"/>
    <property type="evidence" value="ECO:0007669"/>
    <property type="project" value="UniProtKB-KW"/>
</dbReference>
<keyword evidence="13" id="KW-0175">Coiled coil</keyword>
<evidence type="ECO:0000256" key="4">
    <source>
        <dbReference type="ARBA" id="ARBA00022475"/>
    </source>
</evidence>
<dbReference type="GO" id="GO:0005886">
    <property type="term" value="C:plasma membrane"/>
    <property type="evidence" value="ECO:0007669"/>
    <property type="project" value="UniProtKB-SubCell"/>
</dbReference>
<dbReference type="GO" id="GO:0000155">
    <property type="term" value="F:phosphorelay sensor kinase activity"/>
    <property type="evidence" value="ECO:0007669"/>
    <property type="project" value="InterPro"/>
</dbReference>
<feature type="transmembrane region" description="Helical" evidence="14">
    <location>
        <begin position="284"/>
        <end position="305"/>
    </location>
</feature>
<dbReference type="InterPro" id="IPR005467">
    <property type="entry name" value="His_kinase_dom"/>
</dbReference>
<comment type="catalytic activity">
    <reaction evidence="1">
        <text>ATP + protein L-histidine = ADP + protein N-phospho-L-histidine.</text>
        <dbReference type="EC" id="2.7.13.3"/>
    </reaction>
</comment>